<dbReference type="EMBL" id="GBXM01095565">
    <property type="protein sequence ID" value="JAH13012.1"/>
    <property type="molecule type" value="Transcribed_RNA"/>
</dbReference>
<organism evidence="1">
    <name type="scientific">Anguilla anguilla</name>
    <name type="common">European freshwater eel</name>
    <name type="synonym">Muraena anguilla</name>
    <dbReference type="NCBI Taxonomy" id="7936"/>
    <lineage>
        <taxon>Eukaryota</taxon>
        <taxon>Metazoa</taxon>
        <taxon>Chordata</taxon>
        <taxon>Craniata</taxon>
        <taxon>Vertebrata</taxon>
        <taxon>Euteleostomi</taxon>
        <taxon>Actinopterygii</taxon>
        <taxon>Neopterygii</taxon>
        <taxon>Teleostei</taxon>
        <taxon>Anguilliformes</taxon>
        <taxon>Anguillidae</taxon>
        <taxon>Anguilla</taxon>
    </lineage>
</organism>
<protein>
    <submittedName>
        <fullName evidence="1">Uncharacterized protein</fullName>
    </submittedName>
</protein>
<evidence type="ECO:0000313" key="1">
    <source>
        <dbReference type="EMBL" id="JAH09463.1"/>
    </source>
</evidence>
<sequence length="56" mass="6892">MVFNKKCLRKLLESQKPCNLLTIRKDNKLQVWSRCFVLRSCRLFPINREVSLWRPW</sequence>
<name>A0A0E9Q016_ANGAN</name>
<accession>A0A0E9Q016</accession>
<reference evidence="1" key="1">
    <citation type="submission" date="2014-11" db="EMBL/GenBank/DDBJ databases">
        <authorList>
            <person name="Amaro Gonzalez C."/>
        </authorList>
    </citation>
    <scope>NUCLEOTIDE SEQUENCE</scope>
</reference>
<proteinExistence type="predicted"/>
<dbReference type="EMBL" id="GBXM01099114">
    <property type="protein sequence ID" value="JAH09463.1"/>
    <property type="molecule type" value="Transcribed_RNA"/>
</dbReference>
<reference evidence="1" key="2">
    <citation type="journal article" date="2015" name="Fish Shellfish Immunol.">
        <title>Early steps in the European eel (Anguilla anguilla)-Vibrio vulnificus interaction in the gills: Role of the RtxA13 toxin.</title>
        <authorList>
            <person name="Callol A."/>
            <person name="Pajuelo D."/>
            <person name="Ebbesson L."/>
            <person name="Teles M."/>
            <person name="MacKenzie S."/>
            <person name="Amaro C."/>
        </authorList>
    </citation>
    <scope>NUCLEOTIDE SEQUENCE</scope>
</reference>
<dbReference type="AlphaFoldDB" id="A0A0E9Q016"/>